<dbReference type="Proteomes" id="UP000231194">
    <property type="component" value="Unassembled WGS sequence"/>
</dbReference>
<dbReference type="OrthoDB" id="8253270at2"/>
<protein>
    <submittedName>
        <fullName evidence="2">Uncharacterized protein</fullName>
    </submittedName>
</protein>
<dbReference type="EMBL" id="PGVG01000017">
    <property type="protein sequence ID" value="PJG53300.1"/>
    <property type="molecule type" value="Genomic_DNA"/>
</dbReference>
<proteinExistence type="predicted"/>
<reference evidence="2 3" key="1">
    <citation type="submission" date="2017-11" db="EMBL/GenBank/DDBJ databases">
        <title>Bradyrhizobium forestalis sp. nov., an efficient nitrogen-fixing bacterium isolated from nodules of forest legume species in the Amazon.</title>
        <authorList>
            <person name="Costa E.M."/>
            <person name="Guimaraes A."/>
            <person name="Carvalho T.S."/>
            <person name="Rodrigues T.L."/>
            <person name="Ribeiro P.R.A."/>
            <person name="Lebbe L."/>
            <person name="Willems A."/>
            <person name="Moreira F.M.S."/>
        </authorList>
    </citation>
    <scope>NUCLEOTIDE SEQUENCE [LARGE SCALE GENOMIC DNA]</scope>
    <source>
        <strain evidence="2 3">INPA54B</strain>
    </source>
</reference>
<organism evidence="2 3">
    <name type="scientific">Bradyrhizobium forestalis</name>
    <dbReference type="NCBI Taxonomy" id="1419263"/>
    <lineage>
        <taxon>Bacteria</taxon>
        <taxon>Pseudomonadati</taxon>
        <taxon>Pseudomonadota</taxon>
        <taxon>Alphaproteobacteria</taxon>
        <taxon>Hyphomicrobiales</taxon>
        <taxon>Nitrobacteraceae</taxon>
        <taxon>Bradyrhizobium</taxon>
    </lineage>
</organism>
<feature type="region of interest" description="Disordered" evidence="1">
    <location>
        <begin position="1"/>
        <end position="54"/>
    </location>
</feature>
<evidence type="ECO:0000313" key="2">
    <source>
        <dbReference type="EMBL" id="PJG53300.1"/>
    </source>
</evidence>
<evidence type="ECO:0000256" key="1">
    <source>
        <dbReference type="SAM" id="MobiDB-lite"/>
    </source>
</evidence>
<name>A0A2M8R662_9BRAD</name>
<comment type="caution">
    <text evidence="2">The sequence shown here is derived from an EMBL/GenBank/DDBJ whole genome shotgun (WGS) entry which is preliminary data.</text>
</comment>
<feature type="compositionally biased region" description="Basic and acidic residues" evidence="1">
    <location>
        <begin position="18"/>
        <end position="43"/>
    </location>
</feature>
<evidence type="ECO:0000313" key="3">
    <source>
        <dbReference type="Proteomes" id="UP000231194"/>
    </source>
</evidence>
<dbReference type="AlphaFoldDB" id="A0A2M8R662"/>
<accession>A0A2M8R662</accession>
<sequence length="90" mass="10250">MDYTSNEPDSRGFVPAIHDLEHRDENVDARDKPGHDERKRPYRNDSQPSVNRIPPMMTANATAQMLTRMLPVICLASSLRAISRLRSLFA</sequence>
<keyword evidence="3" id="KW-1185">Reference proteome</keyword>
<gene>
    <name evidence="2" type="ORF">CVM73_20530</name>
</gene>